<dbReference type="PROSITE" id="PS01128">
    <property type="entry name" value="SHIKIMATE_KINASE"/>
    <property type="match status" value="1"/>
</dbReference>
<keyword evidence="11" id="KW-0460">Magnesium</keyword>
<dbReference type="PANTHER" id="PTHR21087">
    <property type="entry name" value="SHIKIMATE KINASE"/>
    <property type="match status" value="1"/>
</dbReference>
<dbReference type="PRINTS" id="PR01100">
    <property type="entry name" value="SHIKIMTKNASE"/>
</dbReference>
<reference evidence="13 14" key="1">
    <citation type="submission" date="2016-10" db="EMBL/GenBank/DDBJ databases">
        <authorList>
            <person name="de Groot N.N."/>
        </authorList>
    </citation>
    <scope>NUCLEOTIDE SEQUENCE [LARGE SCALE GENOMIC DNA]</scope>
    <source>
        <strain evidence="13 14">CGMCC 4.1877</strain>
    </source>
</reference>
<sequence>MTAPGPDAEGRPFVVLVGPPGSGKTTIGTLLAERLGLAFADTDAAIVERIGKPISEMFVQEGEPAFRALECEVVAEQLRAGHGVLALGGGAVLAERTRALLAEHRVVALDVDLADGMRRTGMSTARPLLAGVNPRATFRALLAERAPLYAEVATVQVPTARRSPNQVVSAVLSAFALPGAGAADADAAAEDPHDRPTPRQDSALPTPGFGAPAGHDTPGSDTAGPDTPGPDTASPDTANPDTASPDTAGSGPHDRAEAR</sequence>
<keyword evidence="5 11" id="KW-0808">Transferase</keyword>
<gene>
    <name evidence="11" type="primary">aroK</name>
    <name evidence="13" type="ORF">SAMN05216207_101779</name>
</gene>
<evidence type="ECO:0000256" key="4">
    <source>
        <dbReference type="ARBA" id="ARBA00022605"/>
    </source>
</evidence>
<keyword evidence="4 11" id="KW-0028">Amino-acid biosynthesis</keyword>
<keyword evidence="8 11" id="KW-0067">ATP-binding</keyword>
<evidence type="ECO:0000256" key="1">
    <source>
        <dbReference type="ARBA" id="ARBA00004842"/>
    </source>
</evidence>
<organism evidence="13 14">
    <name type="scientific">Pseudonocardia ammonioxydans</name>
    <dbReference type="NCBI Taxonomy" id="260086"/>
    <lineage>
        <taxon>Bacteria</taxon>
        <taxon>Bacillati</taxon>
        <taxon>Actinomycetota</taxon>
        <taxon>Actinomycetes</taxon>
        <taxon>Pseudonocardiales</taxon>
        <taxon>Pseudonocardiaceae</taxon>
        <taxon>Pseudonocardia</taxon>
    </lineage>
</organism>
<evidence type="ECO:0000256" key="5">
    <source>
        <dbReference type="ARBA" id="ARBA00022679"/>
    </source>
</evidence>
<dbReference type="GO" id="GO:0005524">
    <property type="term" value="F:ATP binding"/>
    <property type="evidence" value="ECO:0007669"/>
    <property type="project" value="UniProtKB-UniRule"/>
</dbReference>
<name>A0A1I5ABR0_PSUAM</name>
<dbReference type="HAMAP" id="MF_00109">
    <property type="entry name" value="Shikimate_kinase"/>
    <property type="match status" value="1"/>
</dbReference>
<comment type="subunit">
    <text evidence="11">Monomer.</text>
</comment>
<dbReference type="EC" id="2.7.1.71" evidence="3 11"/>
<keyword evidence="6 11" id="KW-0547">Nucleotide-binding</keyword>
<proteinExistence type="inferred from homology"/>
<evidence type="ECO:0000256" key="7">
    <source>
        <dbReference type="ARBA" id="ARBA00022777"/>
    </source>
</evidence>
<dbReference type="InterPro" id="IPR023000">
    <property type="entry name" value="Shikimate_kinase_CS"/>
</dbReference>
<evidence type="ECO:0000256" key="2">
    <source>
        <dbReference type="ARBA" id="ARBA00006997"/>
    </source>
</evidence>
<comment type="function">
    <text evidence="11">Catalyzes the specific phosphorylation of the 3-hydroxyl group of shikimic acid using ATP as a cosubstrate.</text>
</comment>
<feature type="binding site" evidence="11">
    <location>
        <position position="43"/>
    </location>
    <ligand>
        <name>substrate</name>
    </ligand>
</feature>
<feature type="binding site" evidence="11">
    <location>
        <position position="162"/>
    </location>
    <ligand>
        <name>ATP</name>
        <dbReference type="ChEBI" id="CHEBI:30616"/>
    </ligand>
</feature>
<dbReference type="InterPro" id="IPR031322">
    <property type="entry name" value="Shikimate/glucono_kinase"/>
</dbReference>
<evidence type="ECO:0000256" key="3">
    <source>
        <dbReference type="ARBA" id="ARBA00012154"/>
    </source>
</evidence>
<dbReference type="InterPro" id="IPR000623">
    <property type="entry name" value="Shikimate_kinase/TSH1"/>
</dbReference>
<evidence type="ECO:0000256" key="6">
    <source>
        <dbReference type="ARBA" id="ARBA00022741"/>
    </source>
</evidence>
<evidence type="ECO:0000256" key="11">
    <source>
        <dbReference type="HAMAP-Rule" id="MF_00109"/>
    </source>
</evidence>
<keyword evidence="11" id="KW-0963">Cytoplasm</keyword>
<feature type="binding site" evidence="11">
    <location>
        <position position="145"/>
    </location>
    <ligand>
        <name>substrate</name>
    </ligand>
</feature>
<accession>A0A1I5ABR0</accession>
<evidence type="ECO:0000256" key="10">
    <source>
        <dbReference type="ARBA" id="ARBA00048567"/>
    </source>
</evidence>
<dbReference type="STRING" id="260086.SAMN05216207_101779"/>
<evidence type="ECO:0000313" key="14">
    <source>
        <dbReference type="Proteomes" id="UP000199614"/>
    </source>
</evidence>
<keyword evidence="7 11" id="KW-0418">Kinase</keyword>
<evidence type="ECO:0000256" key="12">
    <source>
        <dbReference type="SAM" id="MobiDB-lite"/>
    </source>
</evidence>
<keyword evidence="11" id="KW-0479">Metal-binding</keyword>
<dbReference type="GO" id="GO:0009423">
    <property type="term" value="P:chorismate biosynthetic process"/>
    <property type="evidence" value="ECO:0007669"/>
    <property type="project" value="UniProtKB-UniRule"/>
</dbReference>
<comment type="subcellular location">
    <subcellularLocation>
        <location evidence="11">Cytoplasm</location>
    </subcellularLocation>
</comment>
<dbReference type="EMBL" id="FOUY01000017">
    <property type="protein sequence ID" value="SFN59838.1"/>
    <property type="molecule type" value="Genomic_DNA"/>
</dbReference>
<feature type="binding site" evidence="11">
    <location>
        <position position="89"/>
    </location>
    <ligand>
        <name>substrate</name>
    </ligand>
</feature>
<dbReference type="UniPathway" id="UPA00053">
    <property type="reaction ID" value="UER00088"/>
</dbReference>
<dbReference type="GO" id="GO:0000287">
    <property type="term" value="F:magnesium ion binding"/>
    <property type="evidence" value="ECO:0007669"/>
    <property type="project" value="UniProtKB-UniRule"/>
</dbReference>
<feature type="compositionally biased region" description="Polar residues" evidence="12">
    <location>
        <begin position="234"/>
        <end position="247"/>
    </location>
</feature>
<dbReference type="AlphaFoldDB" id="A0A1I5ABR0"/>
<keyword evidence="9 11" id="KW-0057">Aromatic amino acid biosynthesis</keyword>
<evidence type="ECO:0000313" key="13">
    <source>
        <dbReference type="EMBL" id="SFN59838.1"/>
    </source>
</evidence>
<comment type="cofactor">
    <cofactor evidence="11">
        <name>Mg(2+)</name>
        <dbReference type="ChEBI" id="CHEBI:18420"/>
    </cofactor>
    <text evidence="11">Binds 1 Mg(2+) ion per subunit.</text>
</comment>
<protein>
    <recommendedName>
        <fullName evidence="3 11">Shikimate kinase</fullName>
        <shortName evidence="11">SK</shortName>
        <ecNumber evidence="3 11">2.7.1.71</ecNumber>
    </recommendedName>
</protein>
<dbReference type="SUPFAM" id="SSF52540">
    <property type="entry name" value="P-loop containing nucleoside triphosphate hydrolases"/>
    <property type="match status" value="1"/>
</dbReference>
<dbReference type="GO" id="GO:0004765">
    <property type="term" value="F:shikimate kinase activity"/>
    <property type="evidence" value="ECO:0007669"/>
    <property type="project" value="UniProtKB-UniRule"/>
</dbReference>
<evidence type="ECO:0000256" key="8">
    <source>
        <dbReference type="ARBA" id="ARBA00022840"/>
    </source>
</evidence>
<comment type="similarity">
    <text evidence="2 11">Belongs to the shikimate kinase family.</text>
</comment>
<dbReference type="PANTHER" id="PTHR21087:SF16">
    <property type="entry name" value="SHIKIMATE KINASE 1, CHLOROPLASTIC"/>
    <property type="match status" value="1"/>
</dbReference>
<comment type="pathway">
    <text evidence="1 11">Metabolic intermediate biosynthesis; chorismate biosynthesis; chorismate from D-erythrose 4-phosphate and phosphoenolpyruvate: step 5/7.</text>
</comment>
<feature type="binding site" evidence="11">
    <location>
        <begin position="21"/>
        <end position="26"/>
    </location>
    <ligand>
        <name>ATP</name>
        <dbReference type="ChEBI" id="CHEBI:30616"/>
    </ligand>
</feature>
<dbReference type="CDD" id="cd00464">
    <property type="entry name" value="SK"/>
    <property type="match status" value="1"/>
</dbReference>
<feature type="binding site" evidence="11">
    <location>
        <position position="126"/>
    </location>
    <ligand>
        <name>ATP</name>
        <dbReference type="ChEBI" id="CHEBI:30616"/>
    </ligand>
</feature>
<feature type="binding site" evidence="11">
    <location>
        <position position="25"/>
    </location>
    <ligand>
        <name>Mg(2+)</name>
        <dbReference type="ChEBI" id="CHEBI:18420"/>
    </ligand>
</feature>
<dbReference type="GO" id="GO:0009073">
    <property type="term" value="P:aromatic amino acid family biosynthetic process"/>
    <property type="evidence" value="ECO:0007669"/>
    <property type="project" value="UniProtKB-KW"/>
</dbReference>
<dbReference type="Proteomes" id="UP000199614">
    <property type="component" value="Unassembled WGS sequence"/>
</dbReference>
<evidence type="ECO:0000256" key="9">
    <source>
        <dbReference type="ARBA" id="ARBA00023141"/>
    </source>
</evidence>
<dbReference type="GO" id="GO:0005829">
    <property type="term" value="C:cytosol"/>
    <property type="evidence" value="ECO:0007669"/>
    <property type="project" value="TreeGrafter"/>
</dbReference>
<dbReference type="InterPro" id="IPR027417">
    <property type="entry name" value="P-loop_NTPase"/>
</dbReference>
<dbReference type="OrthoDB" id="9800332at2"/>
<keyword evidence="14" id="KW-1185">Reference proteome</keyword>
<comment type="catalytic activity">
    <reaction evidence="10 11">
        <text>shikimate + ATP = 3-phosphoshikimate + ADP + H(+)</text>
        <dbReference type="Rhea" id="RHEA:13121"/>
        <dbReference type="ChEBI" id="CHEBI:15378"/>
        <dbReference type="ChEBI" id="CHEBI:30616"/>
        <dbReference type="ChEBI" id="CHEBI:36208"/>
        <dbReference type="ChEBI" id="CHEBI:145989"/>
        <dbReference type="ChEBI" id="CHEBI:456216"/>
        <dbReference type="EC" id="2.7.1.71"/>
    </reaction>
</comment>
<dbReference type="Gene3D" id="3.40.50.300">
    <property type="entry name" value="P-loop containing nucleotide triphosphate hydrolases"/>
    <property type="match status" value="1"/>
</dbReference>
<feature type="region of interest" description="Disordered" evidence="12">
    <location>
        <begin position="183"/>
        <end position="259"/>
    </location>
</feature>
<dbReference type="Pfam" id="PF01202">
    <property type="entry name" value="SKI"/>
    <property type="match status" value="1"/>
</dbReference>
<feature type="binding site" evidence="11">
    <location>
        <position position="67"/>
    </location>
    <ligand>
        <name>substrate</name>
    </ligand>
</feature>
<dbReference type="GO" id="GO:0008652">
    <property type="term" value="P:amino acid biosynthetic process"/>
    <property type="evidence" value="ECO:0007669"/>
    <property type="project" value="UniProtKB-KW"/>
</dbReference>